<comment type="caution">
    <text evidence="10">The sequence shown here is derived from an EMBL/GenBank/DDBJ whole genome shotgun (WGS) entry which is preliminary data.</text>
</comment>
<feature type="domain" description="RING-type" evidence="7">
    <location>
        <begin position="33"/>
        <end position="73"/>
    </location>
</feature>
<dbReference type="GO" id="GO:0008270">
    <property type="term" value="F:zinc ion binding"/>
    <property type="evidence" value="ECO:0007669"/>
    <property type="project" value="UniProtKB-KW"/>
</dbReference>
<evidence type="ECO:0000256" key="6">
    <source>
        <dbReference type="SAM" id="MobiDB-lite"/>
    </source>
</evidence>
<feature type="region of interest" description="Disordered" evidence="6">
    <location>
        <begin position="125"/>
        <end position="187"/>
    </location>
</feature>
<dbReference type="InterPro" id="IPR003961">
    <property type="entry name" value="FN3_dom"/>
</dbReference>
<dbReference type="Pfam" id="PF00097">
    <property type="entry name" value="zf-C3HC4"/>
    <property type="match status" value="1"/>
</dbReference>
<keyword evidence="3 5" id="KW-0863">Zinc-finger</keyword>
<dbReference type="SMART" id="SM00060">
    <property type="entry name" value="FN3"/>
    <property type="match status" value="2"/>
</dbReference>
<dbReference type="CDD" id="cd00063">
    <property type="entry name" value="FN3"/>
    <property type="match status" value="2"/>
</dbReference>
<evidence type="ECO:0000256" key="1">
    <source>
        <dbReference type="ARBA" id="ARBA00008518"/>
    </source>
</evidence>
<dbReference type="Proteomes" id="UP001374579">
    <property type="component" value="Unassembled WGS sequence"/>
</dbReference>
<dbReference type="InterPro" id="IPR013083">
    <property type="entry name" value="Znf_RING/FYVE/PHD"/>
</dbReference>
<dbReference type="PROSITE" id="PS50853">
    <property type="entry name" value="FN3"/>
    <property type="match status" value="2"/>
</dbReference>
<evidence type="ECO:0000259" key="9">
    <source>
        <dbReference type="PROSITE" id="PS50853"/>
    </source>
</evidence>
<protein>
    <submittedName>
        <fullName evidence="10">Uncharacterized protein</fullName>
    </submittedName>
</protein>
<evidence type="ECO:0000313" key="11">
    <source>
        <dbReference type="Proteomes" id="UP001374579"/>
    </source>
</evidence>
<evidence type="ECO:0000256" key="3">
    <source>
        <dbReference type="ARBA" id="ARBA00022771"/>
    </source>
</evidence>
<feature type="compositionally biased region" description="Gly residues" evidence="6">
    <location>
        <begin position="125"/>
        <end position="142"/>
    </location>
</feature>
<comment type="similarity">
    <text evidence="1">Belongs to the TRIM/RBCC family.</text>
</comment>
<evidence type="ECO:0000256" key="5">
    <source>
        <dbReference type="PROSITE-ProRule" id="PRU00024"/>
    </source>
</evidence>
<organism evidence="10 11">
    <name type="scientific">Littorina saxatilis</name>
    <dbReference type="NCBI Taxonomy" id="31220"/>
    <lineage>
        <taxon>Eukaryota</taxon>
        <taxon>Metazoa</taxon>
        <taxon>Spiralia</taxon>
        <taxon>Lophotrochozoa</taxon>
        <taxon>Mollusca</taxon>
        <taxon>Gastropoda</taxon>
        <taxon>Caenogastropoda</taxon>
        <taxon>Littorinimorpha</taxon>
        <taxon>Littorinoidea</taxon>
        <taxon>Littorinidae</taxon>
        <taxon>Littorina</taxon>
    </lineage>
</organism>
<feature type="domain" description="Fibronectin type-III" evidence="9">
    <location>
        <begin position="460"/>
        <end position="575"/>
    </location>
</feature>
<keyword evidence="11" id="KW-1185">Reference proteome</keyword>
<dbReference type="InterPro" id="IPR050143">
    <property type="entry name" value="TRIM/RBCC"/>
</dbReference>
<dbReference type="InterPro" id="IPR013783">
    <property type="entry name" value="Ig-like_fold"/>
</dbReference>
<dbReference type="PROSITE" id="PS50089">
    <property type="entry name" value="ZF_RING_2"/>
    <property type="match status" value="1"/>
</dbReference>
<evidence type="ECO:0000256" key="4">
    <source>
        <dbReference type="ARBA" id="ARBA00022833"/>
    </source>
</evidence>
<evidence type="ECO:0000313" key="10">
    <source>
        <dbReference type="EMBL" id="KAK7094222.1"/>
    </source>
</evidence>
<feature type="domain" description="B box-type" evidence="8">
    <location>
        <begin position="249"/>
        <end position="290"/>
    </location>
</feature>
<dbReference type="PROSITE" id="PS50119">
    <property type="entry name" value="ZF_BBOX"/>
    <property type="match status" value="1"/>
</dbReference>
<dbReference type="SUPFAM" id="SSF57850">
    <property type="entry name" value="RING/U-box"/>
    <property type="match status" value="1"/>
</dbReference>
<evidence type="ECO:0000259" key="7">
    <source>
        <dbReference type="PROSITE" id="PS50089"/>
    </source>
</evidence>
<dbReference type="Gene3D" id="3.30.40.10">
    <property type="entry name" value="Zinc/RING finger domain, C3HC4 (zinc finger)"/>
    <property type="match status" value="1"/>
</dbReference>
<dbReference type="Gene3D" id="3.30.160.60">
    <property type="entry name" value="Classic Zinc Finger"/>
    <property type="match status" value="1"/>
</dbReference>
<dbReference type="InterPro" id="IPR036116">
    <property type="entry name" value="FN3_sf"/>
</dbReference>
<dbReference type="Pfam" id="PF00643">
    <property type="entry name" value="zf-B_box"/>
    <property type="match status" value="1"/>
</dbReference>
<sequence>MASPTTDKGFMDLSMQCPGDSDFPREVYNDLRCPICLEFFKHPIILPCSHVLCRSPCTEHLFDFNFIRCPVCRENCYISGGIGSLPRVIALESIIEKYRTERRKAIKCASKGSKSLITPAVFGGGGGGGGGRSEGIGGGGTGEAAETGIHAVSSSGACSHDGNSGFAAENSETEQRKSSPVSSRCSEDSMCFPATITVARADDISQTPRNNLQSLSHEPLANRSSLLSISSTPRHFESLDTSLLDVTFDSVTSCPRHGLGSSLYCQVCERCVCDVCGDADHVTAHETNTLDEASLQVKSGLVRNVDKMVDSQMKVMDSLQQQRQHQKDMEQHFNRKREDIDMQCDSLLAEVEHKRGVFLADLDQEERMRHGEIDDVIEVFEKILAASQSLTQYTTELCEKDSATVLQVSPALNDQILGSMLDCEACQVQPDDLHPDFTQGKVVDLRKEQCLLRDICYLNPPGAPNLDLARCARNHNSVALFLVPHRGSDVVDTYVIRYCSEDQKNLGIEETVTFQNGHSDHLSSGGQGIASLSYVALLDNLSTATTYLFCTTAANRAGHSPNSEVVQCVTLTHSDSVVPAPVILTAMCKTYTSSIRVFTPSPHDVAPEQSISHFLLYRSRNRKSLWRSVALCGRAEHRLFGLEPETLYEFVVMATNPGGECQLSERVVLETEKCS</sequence>
<name>A0AAN9AW46_9CAEN</name>
<evidence type="ECO:0000259" key="8">
    <source>
        <dbReference type="PROSITE" id="PS50119"/>
    </source>
</evidence>
<dbReference type="Gene3D" id="2.60.40.10">
    <property type="entry name" value="Immunoglobulins"/>
    <property type="match status" value="2"/>
</dbReference>
<dbReference type="InterPro" id="IPR001841">
    <property type="entry name" value="Znf_RING"/>
</dbReference>
<keyword evidence="4" id="KW-0862">Zinc</keyword>
<dbReference type="SUPFAM" id="SSF57845">
    <property type="entry name" value="B-box zinc-binding domain"/>
    <property type="match status" value="1"/>
</dbReference>
<proteinExistence type="inferred from homology"/>
<dbReference type="EMBL" id="JBAMIC010000019">
    <property type="protein sequence ID" value="KAK7094222.1"/>
    <property type="molecule type" value="Genomic_DNA"/>
</dbReference>
<dbReference type="PANTHER" id="PTHR24103">
    <property type="entry name" value="E3 UBIQUITIN-PROTEIN LIGASE TRIM"/>
    <property type="match status" value="1"/>
</dbReference>
<dbReference type="SUPFAM" id="SSF49265">
    <property type="entry name" value="Fibronectin type III"/>
    <property type="match status" value="1"/>
</dbReference>
<keyword evidence="2" id="KW-0479">Metal-binding</keyword>
<evidence type="ECO:0000256" key="2">
    <source>
        <dbReference type="ARBA" id="ARBA00022723"/>
    </source>
</evidence>
<feature type="domain" description="Fibronectin type-III" evidence="9">
    <location>
        <begin position="580"/>
        <end position="674"/>
    </location>
</feature>
<reference evidence="10 11" key="1">
    <citation type="submission" date="2024-02" db="EMBL/GenBank/DDBJ databases">
        <title>Chromosome-scale genome assembly of the rough periwinkle Littorina saxatilis.</title>
        <authorList>
            <person name="De Jode A."/>
            <person name="Faria R."/>
            <person name="Formenti G."/>
            <person name="Sims Y."/>
            <person name="Smith T.P."/>
            <person name="Tracey A."/>
            <person name="Wood J.M.D."/>
            <person name="Zagrodzka Z.B."/>
            <person name="Johannesson K."/>
            <person name="Butlin R.K."/>
            <person name="Leder E.H."/>
        </authorList>
    </citation>
    <scope>NUCLEOTIDE SEQUENCE [LARGE SCALE GENOMIC DNA]</scope>
    <source>
        <strain evidence="10">Snail1</strain>
        <tissue evidence="10">Muscle</tissue>
    </source>
</reference>
<dbReference type="InterPro" id="IPR018957">
    <property type="entry name" value="Znf_C3HC4_RING-type"/>
</dbReference>
<accession>A0AAN9AW46</accession>
<gene>
    <name evidence="10" type="ORF">V1264_007873</name>
</gene>
<dbReference type="AlphaFoldDB" id="A0AAN9AW46"/>
<dbReference type="InterPro" id="IPR000315">
    <property type="entry name" value="Znf_B-box"/>
</dbReference>